<evidence type="ECO:0000313" key="1">
    <source>
        <dbReference type="EMBL" id="KAJ8350289.1"/>
    </source>
</evidence>
<dbReference type="EMBL" id="JAINUF010000009">
    <property type="protein sequence ID" value="KAJ8350289.1"/>
    <property type="molecule type" value="Genomic_DNA"/>
</dbReference>
<dbReference type="AlphaFoldDB" id="A0A9Q1F3F5"/>
<name>A0A9Q1F3F5_SYNKA</name>
<keyword evidence="2" id="KW-1185">Reference proteome</keyword>
<reference evidence="1" key="1">
    <citation type="journal article" date="2023" name="Science">
        <title>Genome structures resolve the early diversification of teleost fishes.</title>
        <authorList>
            <person name="Parey E."/>
            <person name="Louis A."/>
            <person name="Montfort J."/>
            <person name="Bouchez O."/>
            <person name="Roques C."/>
            <person name="Iampietro C."/>
            <person name="Lluch J."/>
            <person name="Castinel A."/>
            <person name="Donnadieu C."/>
            <person name="Desvignes T."/>
            <person name="Floi Bucao C."/>
            <person name="Jouanno E."/>
            <person name="Wen M."/>
            <person name="Mejri S."/>
            <person name="Dirks R."/>
            <person name="Jansen H."/>
            <person name="Henkel C."/>
            <person name="Chen W.J."/>
            <person name="Zahm M."/>
            <person name="Cabau C."/>
            <person name="Klopp C."/>
            <person name="Thompson A.W."/>
            <person name="Robinson-Rechavi M."/>
            <person name="Braasch I."/>
            <person name="Lecointre G."/>
            <person name="Bobe J."/>
            <person name="Postlethwait J.H."/>
            <person name="Berthelot C."/>
            <person name="Roest Crollius H."/>
            <person name="Guiguen Y."/>
        </authorList>
    </citation>
    <scope>NUCLEOTIDE SEQUENCE</scope>
    <source>
        <strain evidence="1">WJC10195</strain>
    </source>
</reference>
<protein>
    <submittedName>
        <fullName evidence="1">Uncharacterized protein</fullName>
    </submittedName>
</protein>
<organism evidence="1 2">
    <name type="scientific">Synaphobranchus kaupii</name>
    <name type="common">Kaup's arrowtooth eel</name>
    <dbReference type="NCBI Taxonomy" id="118154"/>
    <lineage>
        <taxon>Eukaryota</taxon>
        <taxon>Metazoa</taxon>
        <taxon>Chordata</taxon>
        <taxon>Craniata</taxon>
        <taxon>Vertebrata</taxon>
        <taxon>Euteleostomi</taxon>
        <taxon>Actinopterygii</taxon>
        <taxon>Neopterygii</taxon>
        <taxon>Teleostei</taxon>
        <taxon>Anguilliformes</taxon>
        <taxon>Synaphobranchidae</taxon>
        <taxon>Synaphobranchus</taxon>
    </lineage>
</organism>
<dbReference type="Proteomes" id="UP001152622">
    <property type="component" value="Chromosome 9"/>
</dbReference>
<proteinExistence type="predicted"/>
<comment type="caution">
    <text evidence="1">The sequence shown here is derived from an EMBL/GenBank/DDBJ whole genome shotgun (WGS) entry which is preliminary data.</text>
</comment>
<sequence length="95" mass="10460">MTAGLFHLSPGEAQSDQISNKAKYRISRVGTGSVSPRLYWVVLGRDCVGISWAVSSGSYLVSITRVHSPLALCLTVGLVREERRKEPEWSRIGQT</sequence>
<gene>
    <name evidence="1" type="ORF">SKAU_G00254190</name>
</gene>
<evidence type="ECO:0000313" key="2">
    <source>
        <dbReference type="Proteomes" id="UP001152622"/>
    </source>
</evidence>
<accession>A0A9Q1F3F5</accession>